<dbReference type="EMBL" id="JAFEUP010000005">
    <property type="protein sequence ID" value="MBM7062339.1"/>
    <property type="molecule type" value="Genomic_DNA"/>
</dbReference>
<keyword evidence="5 7" id="KW-0807">Transducer</keyword>
<feature type="domain" description="Methyl-accepting transducer" evidence="10">
    <location>
        <begin position="380"/>
        <end position="616"/>
    </location>
</feature>
<keyword evidence="13" id="KW-1185">Reference proteome</keyword>
<sequence length="652" mass="70322">MPSQSLHSKLFVTAQLGAALVLSLLLAFVAFAGYKMATGNAAKYVERTVEVNARQVEAELDKAWSVAASLTDAALALQSQHAERTQTDAVTRRMLESNPQLLGLGHYWHANTYDGNDAAHVGQPGSDADGRYMSHWSRTTGAVQADTTTAHQDYRPPRSNQAWVSEPYRRTTTGGQPEMLLSIMLPLQQGGQALGVTAVDLPLQAITRQLAQIDVYGGYAALISTAGHYASHPDTQRLGQLADDLPAEAMHAIEAGQPYSFNRDGQAYRLQPVRIGNTANPWALLVSYSQEAAQAQIYKLITITISLGVTALLLMAALLWFLLAWQIRPLVGLANGIQGWQGELSLRFEQRGRDETGKLAGAFNQFIQRLSDLVGSIRHSSGTLMNVSQHLDHTTRAVAERSSAQHTATEEMAGGVTALAQSVTEMAQQAEEVEHLARNTEALTSRIARDMGQTVGEIGHVNQTMGAVADSVGRLEERSQQIAGIVDVIRSIAEQTNLLALNAAIEAARAGEQGRGFAVVADEVRSLAERTSRSTREIGEMIGAIGSDISQTVDDVQQVGQAMHQGVEQLSASAAGVEQIRQHAQDILARISEVARQTQGQSATGEQLSISIQGVRGISEQNDQAIRGLLDQSNQLRDQANSLSQQLGQFRH</sequence>
<dbReference type="SMART" id="SM00304">
    <property type="entry name" value="HAMP"/>
    <property type="match status" value="2"/>
</dbReference>
<keyword evidence="4 9" id="KW-0472">Membrane</keyword>
<dbReference type="InterPro" id="IPR003660">
    <property type="entry name" value="HAMP_dom"/>
</dbReference>
<evidence type="ECO:0000256" key="3">
    <source>
        <dbReference type="ARBA" id="ARBA00022989"/>
    </source>
</evidence>
<dbReference type="Pfam" id="PF00015">
    <property type="entry name" value="MCPsignal"/>
    <property type="match status" value="1"/>
</dbReference>
<evidence type="ECO:0000256" key="2">
    <source>
        <dbReference type="ARBA" id="ARBA00022692"/>
    </source>
</evidence>
<dbReference type="SMART" id="SM00283">
    <property type="entry name" value="MA"/>
    <property type="match status" value="1"/>
</dbReference>
<dbReference type="CDD" id="cd12913">
    <property type="entry name" value="PDC1_MCP_like"/>
    <property type="match status" value="1"/>
</dbReference>
<dbReference type="PANTHER" id="PTHR32089:SF112">
    <property type="entry name" value="LYSOZYME-LIKE PROTEIN-RELATED"/>
    <property type="match status" value="1"/>
</dbReference>
<dbReference type="Pfam" id="PF00672">
    <property type="entry name" value="HAMP"/>
    <property type="match status" value="1"/>
</dbReference>
<evidence type="ECO:0000256" key="4">
    <source>
        <dbReference type="ARBA" id="ARBA00023136"/>
    </source>
</evidence>
<protein>
    <submittedName>
        <fullName evidence="12">Methyl-accepting chemotaxis protein</fullName>
    </submittedName>
</protein>
<dbReference type="Gene3D" id="3.30.450.20">
    <property type="entry name" value="PAS domain"/>
    <property type="match status" value="1"/>
</dbReference>
<reference evidence="12 13" key="1">
    <citation type="submission" date="2021-02" db="EMBL/GenBank/DDBJ databases">
        <authorList>
            <person name="Lee D.-H."/>
        </authorList>
    </citation>
    <scope>NUCLEOTIDE SEQUENCE [LARGE SCALE GENOMIC DNA]</scope>
    <source>
        <strain evidence="12 13">UL073</strain>
    </source>
</reference>
<gene>
    <name evidence="12" type="ORF">JQX08_16630</name>
</gene>
<dbReference type="CDD" id="cd11386">
    <property type="entry name" value="MCP_signal"/>
    <property type="match status" value="1"/>
</dbReference>
<evidence type="ECO:0000256" key="6">
    <source>
        <dbReference type="ARBA" id="ARBA00029447"/>
    </source>
</evidence>
<comment type="similarity">
    <text evidence="6">Belongs to the methyl-accepting chemotaxis (MCP) protein family.</text>
</comment>
<evidence type="ECO:0000256" key="9">
    <source>
        <dbReference type="SAM" id="Phobius"/>
    </source>
</evidence>
<dbReference type="CDD" id="cd06225">
    <property type="entry name" value="HAMP"/>
    <property type="match status" value="1"/>
</dbReference>
<evidence type="ECO:0000313" key="13">
    <source>
        <dbReference type="Proteomes" id="UP000717995"/>
    </source>
</evidence>
<feature type="transmembrane region" description="Helical" evidence="9">
    <location>
        <begin position="297"/>
        <end position="323"/>
    </location>
</feature>
<evidence type="ECO:0000256" key="1">
    <source>
        <dbReference type="ARBA" id="ARBA00004370"/>
    </source>
</evidence>
<evidence type="ECO:0000256" key="8">
    <source>
        <dbReference type="SAM" id="MobiDB-lite"/>
    </source>
</evidence>
<dbReference type="Gene3D" id="1.10.287.950">
    <property type="entry name" value="Methyl-accepting chemotaxis protein"/>
    <property type="match status" value="1"/>
</dbReference>
<dbReference type="InterPro" id="IPR004089">
    <property type="entry name" value="MCPsignal_dom"/>
</dbReference>
<organism evidence="12 13">
    <name type="scientific">Zestomonas insulae</name>
    <dbReference type="NCBI Taxonomy" id="2809017"/>
    <lineage>
        <taxon>Bacteria</taxon>
        <taxon>Pseudomonadati</taxon>
        <taxon>Pseudomonadota</taxon>
        <taxon>Gammaproteobacteria</taxon>
        <taxon>Pseudomonadales</taxon>
        <taxon>Pseudomonadaceae</taxon>
        <taxon>Zestomonas</taxon>
    </lineage>
</organism>
<dbReference type="SUPFAM" id="SSF58104">
    <property type="entry name" value="Methyl-accepting chemotaxis protein (MCP) signaling domain"/>
    <property type="match status" value="1"/>
</dbReference>
<dbReference type="CDD" id="cd18774">
    <property type="entry name" value="PDC2_HK_sensor"/>
    <property type="match status" value="1"/>
</dbReference>
<evidence type="ECO:0000259" key="10">
    <source>
        <dbReference type="PROSITE" id="PS50111"/>
    </source>
</evidence>
<evidence type="ECO:0000256" key="5">
    <source>
        <dbReference type="ARBA" id="ARBA00023224"/>
    </source>
</evidence>
<proteinExistence type="inferred from homology"/>
<feature type="domain" description="HAMP" evidence="11">
    <location>
        <begin position="324"/>
        <end position="375"/>
    </location>
</feature>
<accession>A0ABS2IJ36</accession>
<evidence type="ECO:0000256" key="7">
    <source>
        <dbReference type="PROSITE-ProRule" id="PRU00284"/>
    </source>
</evidence>
<dbReference type="Proteomes" id="UP000717995">
    <property type="component" value="Unassembled WGS sequence"/>
</dbReference>
<comment type="caution">
    <text evidence="12">The sequence shown here is derived from an EMBL/GenBank/DDBJ whole genome shotgun (WGS) entry which is preliminary data.</text>
</comment>
<evidence type="ECO:0000259" key="11">
    <source>
        <dbReference type="PROSITE" id="PS50885"/>
    </source>
</evidence>
<evidence type="ECO:0000313" key="12">
    <source>
        <dbReference type="EMBL" id="MBM7062339.1"/>
    </source>
</evidence>
<feature type="region of interest" description="Disordered" evidence="8">
    <location>
        <begin position="141"/>
        <end position="163"/>
    </location>
</feature>
<comment type="subcellular location">
    <subcellularLocation>
        <location evidence="1">Membrane</location>
    </subcellularLocation>
</comment>
<dbReference type="PANTHER" id="PTHR32089">
    <property type="entry name" value="METHYL-ACCEPTING CHEMOTAXIS PROTEIN MCPB"/>
    <property type="match status" value="1"/>
</dbReference>
<dbReference type="RefSeq" id="WP_205349532.1">
    <property type="nucleotide sequence ID" value="NZ_JAFEUP010000005.1"/>
</dbReference>
<keyword evidence="2 9" id="KW-0812">Transmembrane</keyword>
<name>A0ABS2IJ36_9GAMM</name>
<dbReference type="PROSITE" id="PS50111">
    <property type="entry name" value="CHEMOTAXIS_TRANSDUC_2"/>
    <property type="match status" value="1"/>
</dbReference>
<feature type="compositionally biased region" description="Polar residues" evidence="8">
    <location>
        <begin position="141"/>
        <end position="151"/>
    </location>
</feature>
<keyword evidence="3 9" id="KW-1133">Transmembrane helix</keyword>
<dbReference type="PROSITE" id="PS50885">
    <property type="entry name" value="HAMP"/>
    <property type="match status" value="1"/>
</dbReference>